<dbReference type="PROSITE" id="PS52016">
    <property type="entry name" value="TONB_DEPENDENT_REC_3"/>
    <property type="match status" value="1"/>
</dbReference>
<keyword evidence="4 8" id="KW-0812">Transmembrane</keyword>
<dbReference type="Pfam" id="PF07715">
    <property type="entry name" value="Plug"/>
    <property type="match status" value="1"/>
</dbReference>
<keyword evidence="6 8" id="KW-0472">Membrane</keyword>
<reference evidence="14" key="1">
    <citation type="journal article" date="2019" name="Int. J. Syst. Evol. Microbiol.">
        <title>The Global Catalogue of Microorganisms (GCM) 10K type strain sequencing project: providing services to taxonomists for standard genome sequencing and annotation.</title>
        <authorList>
            <consortium name="The Broad Institute Genomics Platform"/>
            <consortium name="The Broad Institute Genome Sequencing Center for Infectious Disease"/>
            <person name="Wu L."/>
            <person name="Ma J."/>
        </authorList>
    </citation>
    <scope>NUCLEOTIDE SEQUENCE [LARGE SCALE GENOMIC DNA]</scope>
    <source>
        <strain evidence="14">KCTC 23984</strain>
    </source>
</reference>
<evidence type="ECO:0000256" key="4">
    <source>
        <dbReference type="ARBA" id="ARBA00022692"/>
    </source>
</evidence>
<dbReference type="InterPro" id="IPR000531">
    <property type="entry name" value="Beta-barrel_TonB"/>
</dbReference>
<keyword evidence="14" id="KW-1185">Reference proteome</keyword>
<evidence type="ECO:0000256" key="5">
    <source>
        <dbReference type="ARBA" id="ARBA00023077"/>
    </source>
</evidence>
<dbReference type="InterPro" id="IPR023997">
    <property type="entry name" value="TonB-dep_OMP_SusC/RagA_CS"/>
</dbReference>
<dbReference type="InterPro" id="IPR039426">
    <property type="entry name" value="TonB-dep_rcpt-like"/>
</dbReference>
<feature type="signal peptide" evidence="10">
    <location>
        <begin position="1"/>
        <end position="21"/>
    </location>
</feature>
<dbReference type="Gene3D" id="2.40.170.20">
    <property type="entry name" value="TonB-dependent receptor, beta-barrel domain"/>
    <property type="match status" value="1"/>
</dbReference>
<dbReference type="InterPro" id="IPR023996">
    <property type="entry name" value="TonB-dep_OMP_SusC/RagA"/>
</dbReference>
<dbReference type="Gene3D" id="2.170.130.10">
    <property type="entry name" value="TonB-dependent receptor, plug domain"/>
    <property type="match status" value="1"/>
</dbReference>
<comment type="similarity">
    <text evidence="8 9">Belongs to the TonB-dependent receptor family.</text>
</comment>
<evidence type="ECO:0000259" key="12">
    <source>
        <dbReference type="Pfam" id="PF07715"/>
    </source>
</evidence>
<dbReference type="Gene3D" id="2.60.40.1120">
    <property type="entry name" value="Carboxypeptidase-like, regulatory domain"/>
    <property type="match status" value="1"/>
</dbReference>
<evidence type="ECO:0000313" key="13">
    <source>
        <dbReference type="EMBL" id="MFD3001149.1"/>
    </source>
</evidence>
<dbReference type="Pfam" id="PF13715">
    <property type="entry name" value="CarbopepD_reg_2"/>
    <property type="match status" value="1"/>
</dbReference>
<name>A0ABW6BW78_9BACT</name>
<dbReference type="SUPFAM" id="SSF49464">
    <property type="entry name" value="Carboxypeptidase regulatory domain-like"/>
    <property type="match status" value="1"/>
</dbReference>
<dbReference type="InterPro" id="IPR008969">
    <property type="entry name" value="CarboxyPept-like_regulatory"/>
</dbReference>
<sequence length="1005" mass="109876">MKRVLLLSFALVFALLQQVYAQSTTVSGRVTDQSSGEGLPGVSVIVKGTTVGATTSADGSYLVNVPANNNTLVFRYIGYANQEVAIDGRSTINVTLALDQKQLQEVVITGYGSTVAKELTGSVATVGTEDLEDRPVVSVDQLLQGQVAGLQSVGASGQPGANQEIRIRGIGSINAGSDPLYVVDGVIINTGDVSRLSTTSNQLAGLNPNDIESVTVLKDAASTSIYGSRGANGVILITTKKGVAGKTKFNFSTEHGYTDLAKVPDAGKFLNAEQWLEITREGLVNAGESPADIDPYLESLGAGSEVDTDWRDLVTRRGTQSTYNLSASGGNEKTKFFVSAGLFNQEAPVIGSELRRISGTLNLNHTVNEKIDFFSTFNASNIDQNSPSNGGAFANPVGAIGFLLPTQNPYNADGTSNINRSGELGFSGNYNPLYLVDNDKRDLSNTKLLGSVGAGWNIAKGLRFSSQVGVDFINLEERMYWNPFHGDGRNYGGYGFDYYTRIFNWTATNLLNYRFTVPGVDRLTADVTVGYEAQESSEYRITSSANNFPPTTALTGTVVAASPVDAAATGNDFSFSSVLSRANISYADRYVLSGSFRRDGSSRFGSDNRYGNFWSVGASWNVDQEDFFQDVDVVSTLKLRSSYGVNGNAALSDNFGNYTWRPLYGYGINYNQQPGGAFTNIGNTALTWELNKPFNVGVDLGFLSDRLSLTADYYIRTTSDLLFNRPISRTTGFTTILENIGEMKNRGFEVSVTGYPIDGEFKWRTSFNIASNRNEITQLPEGEDIIDGSFILREGLDYRTFYVRQWAGVDPDTGDPMWWRDAEKTETTKVYGQAARVPYESASPKYFGGFNNTFSFKGFTLDALVVYNFGNYVRDSWEYYLIDGSYPLSNKYSKVLDRWQEPGDITDVPRYEYNLTNSSSSFSTRLLYSGDFIRLRNLQLGYDLPTQWVEKIKLSRANVYVRGTNLLTKVYDEDLPIDPEAGVNGIQNANVPISKAVTVGLNVSF</sequence>
<evidence type="ECO:0000259" key="11">
    <source>
        <dbReference type="Pfam" id="PF00593"/>
    </source>
</evidence>
<evidence type="ECO:0000256" key="8">
    <source>
        <dbReference type="PROSITE-ProRule" id="PRU01360"/>
    </source>
</evidence>
<feature type="chain" id="PRO_5046244541" evidence="10">
    <location>
        <begin position="22"/>
        <end position="1005"/>
    </location>
</feature>
<evidence type="ECO:0000313" key="14">
    <source>
        <dbReference type="Proteomes" id="UP001597641"/>
    </source>
</evidence>
<protein>
    <submittedName>
        <fullName evidence="13">SusC/RagA family TonB-linked outer membrane protein</fullName>
    </submittedName>
</protein>
<keyword evidence="5 9" id="KW-0798">TonB box</keyword>
<evidence type="ECO:0000256" key="9">
    <source>
        <dbReference type="RuleBase" id="RU003357"/>
    </source>
</evidence>
<evidence type="ECO:0000256" key="3">
    <source>
        <dbReference type="ARBA" id="ARBA00022452"/>
    </source>
</evidence>
<dbReference type="RefSeq" id="WP_377484926.1">
    <property type="nucleotide sequence ID" value="NZ_JBHUOX010000008.1"/>
</dbReference>
<dbReference type="SUPFAM" id="SSF56935">
    <property type="entry name" value="Porins"/>
    <property type="match status" value="1"/>
</dbReference>
<keyword evidence="3 8" id="KW-1134">Transmembrane beta strand</keyword>
<evidence type="ECO:0000256" key="2">
    <source>
        <dbReference type="ARBA" id="ARBA00022448"/>
    </source>
</evidence>
<feature type="domain" description="TonB-dependent receptor-like beta-barrel" evidence="11">
    <location>
        <begin position="412"/>
        <end position="870"/>
    </location>
</feature>
<keyword evidence="7 8" id="KW-0998">Cell outer membrane</keyword>
<comment type="subcellular location">
    <subcellularLocation>
        <location evidence="1 8">Cell outer membrane</location>
        <topology evidence="1 8">Multi-pass membrane protein</topology>
    </subcellularLocation>
</comment>
<dbReference type="NCBIfam" id="TIGR04057">
    <property type="entry name" value="SusC_RagA_signa"/>
    <property type="match status" value="1"/>
</dbReference>
<keyword evidence="10" id="KW-0732">Signal</keyword>
<dbReference type="InterPro" id="IPR012910">
    <property type="entry name" value="Plug_dom"/>
</dbReference>
<accession>A0ABW6BW78</accession>
<dbReference type="InterPro" id="IPR036942">
    <property type="entry name" value="Beta-barrel_TonB_sf"/>
</dbReference>
<dbReference type="EMBL" id="JBHUOX010000008">
    <property type="protein sequence ID" value="MFD3001149.1"/>
    <property type="molecule type" value="Genomic_DNA"/>
</dbReference>
<proteinExistence type="inferred from homology"/>
<gene>
    <name evidence="13" type="ORF">ACFS7Z_12295</name>
</gene>
<feature type="domain" description="TonB-dependent receptor plug" evidence="12">
    <location>
        <begin position="117"/>
        <end position="234"/>
    </location>
</feature>
<dbReference type="InterPro" id="IPR037066">
    <property type="entry name" value="Plug_dom_sf"/>
</dbReference>
<evidence type="ECO:0000256" key="7">
    <source>
        <dbReference type="ARBA" id="ARBA00023237"/>
    </source>
</evidence>
<dbReference type="Pfam" id="PF00593">
    <property type="entry name" value="TonB_dep_Rec_b-barrel"/>
    <property type="match status" value="1"/>
</dbReference>
<keyword evidence="2 8" id="KW-0813">Transport</keyword>
<comment type="caution">
    <text evidence="13">The sequence shown here is derived from an EMBL/GenBank/DDBJ whole genome shotgun (WGS) entry which is preliminary data.</text>
</comment>
<evidence type="ECO:0000256" key="6">
    <source>
        <dbReference type="ARBA" id="ARBA00023136"/>
    </source>
</evidence>
<evidence type="ECO:0000256" key="1">
    <source>
        <dbReference type="ARBA" id="ARBA00004571"/>
    </source>
</evidence>
<dbReference type="Proteomes" id="UP001597641">
    <property type="component" value="Unassembled WGS sequence"/>
</dbReference>
<evidence type="ECO:0000256" key="10">
    <source>
        <dbReference type="SAM" id="SignalP"/>
    </source>
</evidence>
<organism evidence="13 14">
    <name type="scientific">Pontibacter toksunensis</name>
    <dbReference type="NCBI Taxonomy" id="1332631"/>
    <lineage>
        <taxon>Bacteria</taxon>
        <taxon>Pseudomonadati</taxon>
        <taxon>Bacteroidota</taxon>
        <taxon>Cytophagia</taxon>
        <taxon>Cytophagales</taxon>
        <taxon>Hymenobacteraceae</taxon>
        <taxon>Pontibacter</taxon>
    </lineage>
</organism>
<dbReference type="NCBIfam" id="TIGR04056">
    <property type="entry name" value="OMP_RagA_SusC"/>
    <property type="match status" value="1"/>
</dbReference>